<sequence>MDDLFDLDVEEIAAPALEGVPGEAGVALVTSNECLTGTGCIC</sequence>
<proteinExistence type="predicted"/>
<evidence type="ECO:0000313" key="2">
    <source>
        <dbReference type="Proteomes" id="UP001142374"/>
    </source>
</evidence>
<protein>
    <submittedName>
        <fullName evidence="1">Uncharacterized protein</fullName>
    </submittedName>
</protein>
<dbReference type="AlphaFoldDB" id="A0A9X2LNG2"/>
<reference evidence="1" key="1">
    <citation type="submission" date="2022-06" db="EMBL/GenBank/DDBJ databases">
        <title>WGS of actinobacteria.</title>
        <authorList>
            <person name="Thawai C."/>
        </authorList>
    </citation>
    <scope>NUCLEOTIDE SEQUENCE</scope>
    <source>
        <strain evidence="1">AA8</strain>
    </source>
</reference>
<dbReference type="EMBL" id="JANIID010000043">
    <property type="protein sequence ID" value="MCQ8774408.1"/>
    <property type="molecule type" value="Genomic_DNA"/>
</dbReference>
<gene>
    <name evidence="1" type="ORF">NQU55_32305</name>
</gene>
<keyword evidence="2" id="KW-1185">Reference proteome</keyword>
<evidence type="ECO:0000313" key="1">
    <source>
        <dbReference type="EMBL" id="MCQ8774408.1"/>
    </source>
</evidence>
<dbReference type="Proteomes" id="UP001142374">
    <property type="component" value="Unassembled WGS sequence"/>
</dbReference>
<name>A0A9X2LNG2_9ACTN</name>
<organism evidence="1 2">
    <name type="scientific">Streptomyces telluris</name>
    <dbReference type="NCBI Taxonomy" id="2720021"/>
    <lineage>
        <taxon>Bacteria</taxon>
        <taxon>Bacillati</taxon>
        <taxon>Actinomycetota</taxon>
        <taxon>Actinomycetes</taxon>
        <taxon>Kitasatosporales</taxon>
        <taxon>Streptomycetaceae</taxon>
        <taxon>Streptomyces</taxon>
    </lineage>
</organism>
<accession>A0A9X2LNG2</accession>
<dbReference type="RefSeq" id="WP_256791642.1">
    <property type="nucleotide sequence ID" value="NZ_JAATER010000199.1"/>
</dbReference>
<comment type="caution">
    <text evidence="1">The sequence shown here is derived from an EMBL/GenBank/DDBJ whole genome shotgun (WGS) entry which is preliminary data.</text>
</comment>